<dbReference type="SUPFAM" id="SSF56112">
    <property type="entry name" value="Protein kinase-like (PK-like)"/>
    <property type="match status" value="1"/>
</dbReference>
<keyword evidence="3" id="KW-1185">Reference proteome</keyword>
<feature type="compositionally biased region" description="Basic and acidic residues" evidence="1">
    <location>
        <begin position="247"/>
        <end position="256"/>
    </location>
</feature>
<dbReference type="InterPro" id="IPR011009">
    <property type="entry name" value="Kinase-like_dom_sf"/>
</dbReference>
<evidence type="ECO:0008006" key="4">
    <source>
        <dbReference type="Google" id="ProtNLM"/>
    </source>
</evidence>
<dbReference type="Gene3D" id="1.10.510.10">
    <property type="entry name" value="Transferase(Phosphotransferase) domain 1"/>
    <property type="match status" value="1"/>
</dbReference>
<protein>
    <recommendedName>
        <fullName evidence="4">Protein kinase domain-containing protein</fullName>
    </recommendedName>
</protein>
<gene>
    <name evidence="2" type="ORF">QLQ12_42070</name>
</gene>
<name>A0ABT6WZL4_9ACTN</name>
<evidence type="ECO:0000313" key="3">
    <source>
        <dbReference type="Proteomes" id="UP001241758"/>
    </source>
</evidence>
<proteinExistence type="predicted"/>
<feature type="region of interest" description="Disordered" evidence="1">
    <location>
        <begin position="237"/>
        <end position="268"/>
    </location>
</feature>
<organism evidence="2 3">
    <name type="scientific">Actinoplanes sandaracinus</name>
    <dbReference type="NCBI Taxonomy" id="3045177"/>
    <lineage>
        <taxon>Bacteria</taxon>
        <taxon>Bacillati</taxon>
        <taxon>Actinomycetota</taxon>
        <taxon>Actinomycetes</taxon>
        <taxon>Micromonosporales</taxon>
        <taxon>Micromonosporaceae</taxon>
        <taxon>Actinoplanes</taxon>
    </lineage>
</organism>
<comment type="caution">
    <text evidence="2">The sequence shown here is derived from an EMBL/GenBank/DDBJ whole genome shotgun (WGS) entry which is preliminary data.</text>
</comment>
<dbReference type="Proteomes" id="UP001241758">
    <property type="component" value="Unassembled WGS sequence"/>
</dbReference>
<sequence>MAPEQGLPGGGLDVRADVHAIGAMTYQMLTGRTPRPGRAAPVPPSRLRLGVPRQVDRVVLRALDSDRNRRWPSTAAFASALDASARAAPSRGRRLLRRAVGGGTALSLLALTAGTTVPDGSPAGWARVADAGHAVSVAVPGGWARQLRDAGWNVSSLGLPTSADPGLQIGTDLGDDAEPAVFAGSSPRLAPGISVTWPSHPGCTRQDDRVVAAAGPRGEARRWKDCPGCRLVQRCAPDRRRPRRRLRADPPEGPDRPHRRGAARASAD</sequence>
<accession>A0ABT6WZL4</accession>
<dbReference type="RefSeq" id="WP_282766659.1">
    <property type="nucleotide sequence ID" value="NZ_JASCTH010000041.1"/>
</dbReference>
<dbReference type="EMBL" id="JASCTH010000041">
    <property type="protein sequence ID" value="MDI6105193.1"/>
    <property type="molecule type" value="Genomic_DNA"/>
</dbReference>
<evidence type="ECO:0000313" key="2">
    <source>
        <dbReference type="EMBL" id="MDI6105193.1"/>
    </source>
</evidence>
<reference evidence="2 3" key="1">
    <citation type="submission" date="2023-05" db="EMBL/GenBank/DDBJ databases">
        <title>Actinoplanes sp. NEAU-A12 genome sequencing.</title>
        <authorList>
            <person name="Wang Z.-S."/>
        </authorList>
    </citation>
    <scope>NUCLEOTIDE SEQUENCE [LARGE SCALE GENOMIC DNA]</scope>
    <source>
        <strain evidence="2 3">NEAU-A12</strain>
    </source>
</reference>
<evidence type="ECO:0000256" key="1">
    <source>
        <dbReference type="SAM" id="MobiDB-lite"/>
    </source>
</evidence>